<dbReference type="InterPro" id="IPR004358">
    <property type="entry name" value="Sig_transdc_His_kin-like_C"/>
</dbReference>
<feature type="domain" description="HAMP" evidence="17">
    <location>
        <begin position="180"/>
        <end position="232"/>
    </location>
</feature>
<dbReference type="InterPro" id="IPR003661">
    <property type="entry name" value="HisK_dim/P_dom"/>
</dbReference>
<dbReference type="RefSeq" id="WP_150677620.1">
    <property type="nucleotide sequence ID" value="NZ_CABPSK010000001.1"/>
</dbReference>
<evidence type="ECO:0000313" key="19">
    <source>
        <dbReference type="Proteomes" id="UP000366945"/>
    </source>
</evidence>
<evidence type="ECO:0000256" key="1">
    <source>
        <dbReference type="ARBA" id="ARBA00000085"/>
    </source>
</evidence>
<evidence type="ECO:0000259" key="17">
    <source>
        <dbReference type="PROSITE" id="PS50885"/>
    </source>
</evidence>
<dbReference type="GeneID" id="300402230"/>
<evidence type="ECO:0000259" key="16">
    <source>
        <dbReference type="PROSITE" id="PS50109"/>
    </source>
</evidence>
<evidence type="ECO:0000256" key="7">
    <source>
        <dbReference type="ARBA" id="ARBA00022679"/>
    </source>
</evidence>
<evidence type="ECO:0000256" key="12">
    <source>
        <dbReference type="ARBA" id="ARBA00022989"/>
    </source>
</evidence>
<dbReference type="InterPro" id="IPR038421">
    <property type="entry name" value="RisS_PPD_sf"/>
</dbReference>
<dbReference type="Pfam" id="PF02518">
    <property type="entry name" value="HATPase_c"/>
    <property type="match status" value="1"/>
</dbReference>
<dbReference type="Gene3D" id="1.10.287.130">
    <property type="match status" value="1"/>
</dbReference>
<organism evidence="18 19">
    <name type="scientific">Pandoraea pneumonica</name>
    <dbReference type="NCBI Taxonomy" id="2508299"/>
    <lineage>
        <taxon>Bacteria</taxon>
        <taxon>Pseudomonadati</taxon>
        <taxon>Pseudomonadota</taxon>
        <taxon>Betaproteobacteria</taxon>
        <taxon>Burkholderiales</taxon>
        <taxon>Burkholderiaceae</taxon>
        <taxon>Pandoraea</taxon>
    </lineage>
</organism>
<dbReference type="SMART" id="SM00388">
    <property type="entry name" value="HisKA"/>
    <property type="match status" value="1"/>
</dbReference>
<dbReference type="SMART" id="SM00387">
    <property type="entry name" value="HATPase_c"/>
    <property type="match status" value="1"/>
</dbReference>
<dbReference type="Proteomes" id="UP000366945">
    <property type="component" value="Unassembled WGS sequence"/>
</dbReference>
<keyword evidence="6" id="KW-0597">Phosphoprotein</keyword>
<dbReference type="SUPFAM" id="SSF55874">
    <property type="entry name" value="ATPase domain of HSP90 chaperone/DNA topoisomerase II/histidine kinase"/>
    <property type="match status" value="1"/>
</dbReference>
<keyword evidence="8 15" id="KW-0812">Transmembrane</keyword>
<keyword evidence="9" id="KW-0547">Nucleotide-binding</keyword>
<dbReference type="OrthoDB" id="9804645at2"/>
<dbReference type="SMART" id="SM00304">
    <property type="entry name" value="HAMP"/>
    <property type="match status" value="1"/>
</dbReference>
<evidence type="ECO:0000256" key="6">
    <source>
        <dbReference type="ARBA" id="ARBA00022553"/>
    </source>
</evidence>
<name>A0A5E4RJE1_9BURK</name>
<reference evidence="18 19" key="1">
    <citation type="submission" date="2019-08" db="EMBL/GenBank/DDBJ databases">
        <authorList>
            <person name="Peeters C."/>
        </authorList>
    </citation>
    <scope>NUCLEOTIDE SEQUENCE [LARGE SCALE GENOMIC DNA]</scope>
    <source>
        <strain evidence="18 19">LMG 31114</strain>
    </source>
</reference>
<dbReference type="InterPro" id="IPR003660">
    <property type="entry name" value="HAMP_dom"/>
</dbReference>
<keyword evidence="12 15" id="KW-1133">Transmembrane helix</keyword>
<dbReference type="PANTHER" id="PTHR44936:SF5">
    <property type="entry name" value="SENSOR HISTIDINE KINASE ENVZ"/>
    <property type="match status" value="1"/>
</dbReference>
<keyword evidence="7" id="KW-0808">Transferase</keyword>
<dbReference type="PROSITE" id="PS50885">
    <property type="entry name" value="HAMP"/>
    <property type="match status" value="1"/>
</dbReference>
<keyword evidence="10 18" id="KW-0418">Kinase</keyword>
<dbReference type="PROSITE" id="PS50109">
    <property type="entry name" value="HIS_KIN"/>
    <property type="match status" value="1"/>
</dbReference>
<feature type="transmembrane region" description="Helical" evidence="15">
    <location>
        <begin position="160"/>
        <end position="182"/>
    </location>
</feature>
<dbReference type="InterPro" id="IPR003594">
    <property type="entry name" value="HATPase_dom"/>
</dbReference>
<dbReference type="InterPro" id="IPR036097">
    <property type="entry name" value="HisK_dim/P_sf"/>
</dbReference>
<evidence type="ECO:0000256" key="5">
    <source>
        <dbReference type="ARBA" id="ARBA00022519"/>
    </source>
</evidence>
<dbReference type="CDD" id="cd00082">
    <property type="entry name" value="HisKA"/>
    <property type="match status" value="1"/>
</dbReference>
<keyword evidence="13" id="KW-0902">Two-component regulatory system</keyword>
<dbReference type="Gene3D" id="3.30.450.300">
    <property type="entry name" value="Sensor histidine kinase RisS, periplasmic domain"/>
    <property type="match status" value="1"/>
</dbReference>
<evidence type="ECO:0000256" key="14">
    <source>
        <dbReference type="ARBA" id="ARBA00023136"/>
    </source>
</evidence>
<evidence type="ECO:0000256" key="8">
    <source>
        <dbReference type="ARBA" id="ARBA00022692"/>
    </source>
</evidence>
<dbReference type="Pfam" id="PF00512">
    <property type="entry name" value="HisKA"/>
    <property type="match status" value="1"/>
</dbReference>
<accession>A0A5E4RJE1</accession>
<evidence type="ECO:0000256" key="2">
    <source>
        <dbReference type="ARBA" id="ARBA00004429"/>
    </source>
</evidence>
<protein>
    <recommendedName>
        <fullName evidence="3">histidine kinase</fullName>
        <ecNumber evidence="3">2.7.13.3</ecNumber>
    </recommendedName>
</protein>
<dbReference type="InterPro" id="IPR036890">
    <property type="entry name" value="HATPase_C_sf"/>
</dbReference>
<dbReference type="SUPFAM" id="SSF47384">
    <property type="entry name" value="Homodimeric domain of signal transducing histidine kinase"/>
    <property type="match status" value="1"/>
</dbReference>
<keyword evidence="5" id="KW-0997">Cell inner membrane</keyword>
<dbReference type="CDD" id="cd06225">
    <property type="entry name" value="HAMP"/>
    <property type="match status" value="1"/>
</dbReference>
<evidence type="ECO:0000256" key="9">
    <source>
        <dbReference type="ARBA" id="ARBA00022741"/>
    </source>
</evidence>
<keyword evidence="4" id="KW-1003">Cell membrane</keyword>
<dbReference type="Pfam" id="PF00672">
    <property type="entry name" value="HAMP"/>
    <property type="match status" value="1"/>
</dbReference>
<dbReference type="EC" id="2.7.13.3" evidence="3"/>
<evidence type="ECO:0000256" key="3">
    <source>
        <dbReference type="ARBA" id="ARBA00012438"/>
    </source>
</evidence>
<evidence type="ECO:0000313" key="18">
    <source>
        <dbReference type="EMBL" id="VVD62048.1"/>
    </source>
</evidence>
<comment type="subcellular location">
    <subcellularLocation>
        <location evidence="2">Cell inner membrane</location>
        <topology evidence="2">Multi-pass membrane protein</topology>
    </subcellularLocation>
</comment>
<dbReference type="InterPro" id="IPR032408">
    <property type="entry name" value="RisS_PPD"/>
</dbReference>
<evidence type="ECO:0000256" key="15">
    <source>
        <dbReference type="SAM" id="Phobius"/>
    </source>
</evidence>
<evidence type="ECO:0000256" key="10">
    <source>
        <dbReference type="ARBA" id="ARBA00022777"/>
    </source>
</evidence>
<keyword evidence="11" id="KW-0067">ATP-binding</keyword>
<feature type="domain" description="Histidine kinase" evidence="16">
    <location>
        <begin position="240"/>
        <end position="447"/>
    </location>
</feature>
<dbReference type="InterPro" id="IPR050980">
    <property type="entry name" value="2C_sensor_his_kinase"/>
</dbReference>
<proteinExistence type="predicted"/>
<evidence type="ECO:0000256" key="13">
    <source>
        <dbReference type="ARBA" id="ARBA00023012"/>
    </source>
</evidence>
<dbReference type="CDD" id="cd00075">
    <property type="entry name" value="HATPase"/>
    <property type="match status" value="1"/>
</dbReference>
<dbReference type="PRINTS" id="PR00344">
    <property type="entry name" value="BCTRLSENSOR"/>
</dbReference>
<evidence type="ECO:0000256" key="4">
    <source>
        <dbReference type="ARBA" id="ARBA00022475"/>
    </source>
</evidence>
<gene>
    <name evidence="18" type="ORF">PPN31114_00150</name>
</gene>
<dbReference type="Pfam" id="PF16524">
    <property type="entry name" value="RisS_PPD"/>
    <property type="match status" value="1"/>
</dbReference>
<dbReference type="AlphaFoldDB" id="A0A5E4RJE1"/>
<dbReference type="GO" id="GO:0005524">
    <property type="term" value="F:ATP binding"/>
    <property type="evidence" value="ECO:0007669"/>
    <property type="project" value="UniProtKB-KW"/>
</dbReference>
<keyword evidence="19" id="KW-1185">Reference proteome</keyword>
<keyword evidence="14 15" id="KW-0472">Membrane</keyword>
<dbReference type="InterPro" id="IPR005467">
    <property type="entry name" value="His_kinase_dom"/>
</dbReference>
<comment type="catalytic activity">
    <reaction evidence="1">
        <text>ATP + protein L-histidine = ADP + protein N-phospho-L-histidine.</text>
        <dbReference type="EC" id="2.7.13.3"/>
    </reaction>
</comment>
<dbReference type="PANTHER" id="PTHR44936">
    <property type="entry name" value="SENSOR PROTEIN CREC"/>
    <property type="match status" value="1"/>
</dbReference>
<dbReference type="EMBL" id="CABPSK010000001">
    <property type="protein sequence ID" value="VVD62048.1"/>
    <property type="molecule type" value="Genomic_DNA"/>
</dbReference>
<evidence type="ECO:0000256" key="11">
    <source>
        <dbReference type="ARBA" id="ARBA00022840"/>
    </source>
</evidence>
<sequence length="447" mass="50261">MHPIRMVRGLFGGLFWRTFFLIALLIGVSLAAWYQSFRVIEREPRAQRVAQQLVSIVKLTRTALLYSEPDLRRALLQDLESNEGIRVYPREPVDKIEKQTGGVVTDLITRDVQRRLGTDTVIASSVNEIPAMWISFKIDEDDYWVAIEQDRIDTATGLQLFSWGTFALALSLIGAAFITALVNRPFARLAHAARAIGGGHRPDPLPERGMGEAAEANRSFNQMVQELERLEADRALMLAGISHDLRTPLARLRLETEMSPSEESVKRDMISDIEQMDEIIGRFLDYARPASRTVLQTIDLSETVRETVHAFEGREDLNISVELSDETFVLAERTDLKRLLNNLIENARKYGRDAETDIANVHIATRVLGERVELRVRDTGPGIPEEQLALVFRPFYRVDTARTKADGTGLGMAIVQRIASRYKGQASLRNVRPGSGLEIIVSFPLAK</sequence>
<dbReference type="GO" id="GO:0000155">
    <property type="term" value="F:phosphorelay sensor kinase activity"/>
    <property type="evidence" value="ECO:0007669"/>
    <property type="project" value="InterPro"/>
</dbReference>
<dbReference type="Gene3D" id="3.30.565.10">
    <property type="entry name" value="Histidine kinase-like ATPase, C-terminal domain"/>
    <property type="match status" value="1"/>
</dbReference>
<dbReference type="GO" id="GO:0005886">
    <property type="term" value="C:plasma membrane"/>
    <property type="evidence" value="ECO:0007669"/>
    <property type="project" value="UniProtKB-SubCell"/>
</dbReference>